<dbReference type="PANTHER" id="PTHR30561:SF1">
    <property type="entry name" value="MULTIDRUG TRANSPORTER EMRE"/>
    <property type="match status" value="1"/>
</dbReference>
<feature type="transmembrane region" description="Helical" evidence="8">
    <location>
        <begin position="33"/>
        <end position="53"/>
    </location>
</feature>
<evidence type="ECO:0000256" key="1">
    <source>
        <dbReference type="ARBA" id="ARBA00004651"/>
    </source>
</evidence>
<dbReference type="Gene3D" id="1.10.3730.20">
    <property type="match status" value="1"/>
</dbReference>
<keyword evidence="3" id="KW-1003">Cell membrane</keyword>
<evidence type="ECO:0000256" key="4">
    <source>
        <dbReference type="ARBA" id="ARBA00022692"/>
    </source>
</evidence>
<name>A0A7W5FDK3_9ACTN</name>
<keyword evidence="10" id="KW-1185">Reference proteome</keyword>
<comment type="similarity">
    <text evidence="7">Belongs to the drug/metabolite transporter (DMT) superfamily. Small multidrug resistance (SMR) (TC 2.A.7.1) family.</text>
</comment>
<dbReference type="InterPro" id="IPR000390">
    <property type="entry name" value="Small_drug/metabolite_transptr"/>
</dbReference>
<feature type="transmembrane region" description="Helical" evidence="8">
    <location>
        <begin position="91"/>
        <end position="110"/>
    </location>
</feature>
<evidence type="ECO:0000256" key="6">
    <source>
        <dbReference type="ARBA" id="ARBA00023136"/>
    </source>
</evidence>
<evidence type="ECO:0000256" key="3">
    <source>
        <dbReference type="ARBA" id="ARBA00022475"/>
    </source>
</evidence>
<keyword evidence="2" id="KW-0813">Transport</keyword>
<dbReference type="GO" id="GO:0022857">
    <property type="term" value="F:transmembrane transporter activity"/>
    <property type="evidence" value="ECO:0007669"/>
    <property type="project" value="InterPro"/>
</dbReference>
<dbReference type="InterPro" id="IPR037185">
    <property type="entry name" value="EmrE-like"/>
</dbReference>
<evidence type="ECO:0000313" key="9">
    <source>
        <dbReference type="EMBL" id="MBB3094392.1"/>
    </source>
</evidence>
<dbReference type="Proteomes" id="UP000590749">
    <property type="component" value="Unassembled WGS sequence"/>
</dbReference>
<comment type="caution">
    <text evidence="9">The sequence shown here is derived from an EMBL/GenBank/DDBJ whole genome shotgun (WGS) entry which is preliminary data.</text>
</comment>
<dbReference type="PANTHER" id="PTHR30561">
    <property type="entry name" value="SMR FAMILY PROTON-DEPENDENT DRUG EFFLUX TRANSPORTER SUGE"/>
    <property type="match status" value="1"/>
</dbReference>
<accession>A0A7W5FDK3</accession>
<dbReference type="Pfam" id="PF00893">
    <property type="entry name" value="Multi_Drug_Res"/>
    <property type="match status" value="1"/>
</dbReference>
<keyword evidence="4 7" id="KW-0812">Transmembrane</keyword>
<keyword evidence="6 8" id="KW-0472">Membrane</keyword>
<dbReference type="AlphaFoldDB" id="A0A7W5FDK3"/>
<dbReference type="SUPFAM" id="SSF103481">
    <property type="entry name" value="Multidrug resistance efflux transporter EmrE"/>
    <property type="match status" value="1"/>
</dbReference>
<protein>
    <submittedName>
        <fullName evidence="9">Small multidrug resistance pump</fullName>
    </submittedName>
</protein>
<gene>
    <name evidence="9" type="ORF">FHR83_002044</name>
</gene>
<evidence type="ECO:0000256" key="5">
    <source>
        <dbReference type="ARBA" id="ARBA00022989"/>
    </source>
</evidence>
<evidence type="ECO:0000256" key="7">
    <source>
        <dbReference type="RuleBase" id="RU003942"/>
    </source>
</evidence>
<evidence type="ECO:0000313" key="10">
    <source>
        <dbReference type="Proteomes" id="UP000590749"/>
    </source>
</evidence>
<dbReference type="FunFam" id="1.10.3730.20:FF:000001">
    <property type="entry name" value="Quaternary ammonium compound resistance transporter SugE"/>
    <property type="match status" value="1"/>
</dbReference>
<proteinExistence type="inferred from homology"/>
<organism evidence="9 10">
    <name type="scientific">Actinoplanes campanulatus</name>
    <dbReference type="NCBI Taxonomy" id="113559"/>
    <lineage>
        <taxon>Bacteria</taxon>
        <taxon>Bacillati</taxon>
        <taxon>Actinomycetota</taxon>
        <taxon>Actinomycetes</taxon>
        <taxon>Micromonosporales</taxon>
        <taxon>Micromonosporaceae</taxon>
        <taxon>Actinoplanes</taxon>
    </lineage>
</organism>
<dbReference type="EMBL" id="JACHXF010000003">
    <property type="protein sequence ID" value="MBB3094392.1"/>
    <property type="molecule type" value="Genomic_DNA"/>
</dbReference>
<dbReference type="RefSeq" id="WP_275407710.1">
    <property type="nucleotide sequence ID" value="NZ_BMPW01000008.1"/>
</dbReference>
<feature type="transmembrane region" description="Helical" evidence="8">
    <location>
        <begin position="65"/>
        <end position="85"/>
    </location>
</feature>
<evidence type="ECO:0000256" key="8">
    <source>
        <dbReference type="SAM" id="Phobius"/>
    </source>
</evidence>
<comment type="subcellular location">
    <subcellularLocation>
        <location evidence="1 7">Cell membrane</location>
        <topology evidence="1 7">Multi-pass membrane protein</topology>
    </subcellularLocation>
</comment>
<reference evidence="9 10" key="1">
    <citation type="submission" date="2020-08" db="EMBL/GenBank/DDBJ databases">
        <title>Genomic Encyclopedia of Type Strains, Phase III (KMG-III): the genomes of soil and plant-associated and newly described type strains.</title>
        <authorList>
            <person name="Whitman W."/>
        </authorList>
    </citation>
    <scope>NUCLEOTIDE SEQUENCE [LARGE SCALE GENOMIC DNA]</scope>
    <source>
        <strain evidence="9 10">CECT 3287</strain>
    </source>
</reference>
<dbReference type="GO" id="GO:0005886">
    <property type="term" value="C:plasma membrane"/>
    <property type="evidence" value="ECO:0007669"/>
    <property type="project" value="UniProtKB-SubCell"/>
</dbReference>
<sequence length="114" mass="11562">MDRGLTVHYVLLGGAIAAELIATSLMKATDGFTRLWPTLAVLAGYVISFVLLAQAVKGIEVGVAYAIWSAVGTAAIVAIGAVFLGEPLTTVKVAGIALIIAGVVMLNLNASGAH</sequence>
<evidence type="ECO:0000256" key="2">
    <source>
        <dbReference type="ARBA" id="ARBA00022448"/>
    </source>
</evidence>
<dbReference type="InterPro" id="IPR045324">
    <property type="entry name" value="Small_multidrug_res"/>
</dbReference>
<keyword evidence="5 8" id="KW-1133">Transmembrane helix</keyword>